<dbReference type="EMBL" id="CADEPI010000196">
    <property type="protein sequence ID" value="CAB3379853.1"/>
    <property type="molecule type" value="Genomic_DNA"/>
</dbReference>
<evidence type="ECO:0000313" key="2">
    <source>
        <dbReference type="Proteomes" id="UP000494165"/>
    </source>
</evidence>
<gene>
    <name evidence="1" type="ORF">CLODIP_2_CD00054</name>
</gene>
<protein>
    <submittedName>
        <fullName evidence="1">Uncharacterized protein</fullName>
    </submittedName>
</protein>
<evidence type="ECO:0000313" key="1">
    <source>
        <dbReference type="EMBL" id="CAB3379853.1"/>
    </source>
</evidence>
<keyword evidence="2" id="KW-1185">Reference proteome</keyword>
<organism evidence="1 2">
    <name type="scientific">Cloeon dipterum</name>
    <dbReference type="NCBI Taxonomy" id="197152"/>
    <lineage>
        <taxon>Eukaryota</taxon>
        <taxon>Metazoa</taxon>
        <taxon>Ecdysozoa</taxon>
        <taxon>Arthropoda</taxon>
        <taxon>Hexapoda</taxon>
        <taxon>Insecta</taxon>
        <taxon>Pterygota</taxon>
        <taxon>Palaeoptera</taxon>
        <taxon>Ephemeroptera</taxon>
        <taxon>Pisciforma</taxon>
        <taxon>Baetidae</taxon>
        <taxon>Cloeon</taxon>
    </lineage>
</organism>
<proteinExistence type="predicted"/>
<reference evidence="1 2" key="1">
    <citation type="submission" date="2020-04" db="EMBL/GenBank/DDBJ databases">
        <authorList>
            <person name="Alioto T."/>
            <person name="Alioto T."/>
            <person name="Gomez Garrido J."/>
        </authorList>
    </citation>
    <scope>NUCLEOTIDE SEQUENCE [LARGE SCALE GENOMIC DNA]</scope>
</reference>
<comment type="caution">
    <text evidence="1">The sequence shown here is derived from an EMBL/GenBank/DDBJ whole genome shotgun (WGS) entry which is preliminary data.</text>
</comment>
<dbReference type="AlphaFoldDB" id="A0A8S1DIP7"/>
<dbReference type="Proteomes" id="UP000494165">
    <property type="component" value="Unassembled WGS sequence"/>
</dbReference>
<sequence>MVVFANIRISREIVNEESHDCLDPHLSCRGSGRSLEQNKILKRRHQGISTNIITSPGQIPFQAMISRSSVLDPTLRKIKCCCSGRRTFRILILERTTITMTNQANSLFH</sequence>
<name>A0A8S1DIP7_9INSE</name>
<accession>A0A8S1DIP7</accession>